<evidence type="ECO:0000313" key="1">
    <source>
        <dbReference type="EMBL" id="MDH6222136.1"/>
    </source>
</evidence>
<dbReference type="Proteomes" id="UP001160499">
    <property type="component" value="Unassembled WGS sequence"/>
</dbReference>
<accession>A0ABT6M0P2</accession>
<name>A0ABT6M0P2_9ACTN</name>
<dbReference type="EMBL" id="JARXVH010000029">
    <property type="protein sequence ID" value="MDH6222136.1"/>
    <property type="molecule type" value="Genomic_DNA"/>
</dbReference>
<organism evidence="1 2">
    <name type="scientific">Streptomyces pseudovenezuelae</name>
    <dbReference type="NCBI Taxonomy" id="67350"/>
    <lineage>
        <taxon>Bacteria</taxon>
        <taxon>Bacillati</taxon>
        <taxon>Actinomycetota</taxon>
        <taxon>Actinomycetes</taxon>
        <taxon>Kitasatosporales</taxon>
        <taxon>Streptomycetaceae</taxon>
        <taxon>Streptomyces</taxon>
        <taxon>Streptomyces aurantiacus group</taxon>
    </lineage>
</organism>
<evidence type="ECO:0000313" key="2">
    <source>
        <dbReference type="Proteomes" id="UP001160499"/>
    </source>
</evidence>
<gene>
    <name evidence="1" type="ORF">M2283_009483</name>
</gene>
<dbReference type="SUPFAM" id="SSF54060">
    <property type="entry name" value="His-Me finger endonucleases"/>
    <property type="match status" value="1"/>
</dbReference>
<comment type="caution">
    <text evidence="1">The sequence shown here is derived from an EMBL/GenBank/DDBJ whole genome shotgun (WGS) entry which is preliminary data.</text>
</comment>
<dbReference type="Pfam" id="PF02945">
    <property type="entry name" value="Endonuclease_7"/>
    <property type="match status" value="1"/>
</dbReference>
<sequence>MLISPQLARDTLADLIKDCGLPLEAGELIPGKGEFLAHGHVFVGDVAVRGYKDKGRWRYDDRDIRRAGRHLASVVIDSADLAEAGFPDRRWFDVRGTFDDMRGADWRGTLNHWAYAAAHRSLLLERDGPATVGFNPADDFDLLDPELSIDIDVDIWSSSRYEIGPHGLPGQLTFDEFVSYYGKRTIAGTRPLDVLAWSGTHWVFPRAYRDMLDHWQAQDRELSERARICSGCGRRGSGWSWRTPTAGGYVTMCPSCSGEPFQAYTGHLHGVAYTSLRRTHRADAYLCCLCRESRAFIWDHCHEHGFVRGPVCASCNTFEGKGVAFLRRDGSLEHLLACRGCRDASTLPRRFHLDVALAHLEADKGHGHCRPRPYAELRETDGVHHITLSCPAHASTAKWTTEVTVAEVVGIVRAFVDSTLTSPGRHTALQAGLQTGP</sequence>
<evidence type="ECO:0008006" key="3">
    <source>
        <dbReference type="Google" id="ProtNLM"/>
    </source>
</evidence>
<dbReference type="Gene3D" id="3.40.1800.10">
    <property type="entry name" value="His-Me finger endonucleases"/>
    <property type="match status" value="1"/>
</dbReference>
<reference evidence="1 2" key="1">
    <citation type="submission" date="2023-04" db="EMBL/GenBank/DDBJ databases">
        <title>Forest soil microbial communities from Buena Vista Peninsula, Colon Province, Panama.</title>
        <authorList>
            <person name="Bouskill N."/>
        </authorList>
    </citation>
    <scope>NUCLEOTIDE SEQUENCE [LARGE SCALE GENOMIC DNA]</scope>
    <source>
        <strain evidence="1 2">GGS1</strain>
    </source>
</reference>
<proteinExistence type="predicted"/>
<dbReference type="InterPro" id="IPR044925">
    <property type="entry name" value="His-Me_finger_sf"/>
</dbReference>
<keyword evidence="2" id="KW-1185">Reference proteome</keyword>
<protein>
    <recommendedName>
        <fullName evidence="3">Endonuclease VII</fullName>
    </recommendedName>
</protein>
<dbReference type="InterPro" id="IPR004211">
    <property type="entry name" value="Endonuclease_7"/>
</dbReference>
<dbReference type="InterPro" id="IPR038563">
    <property type="entry name" value="Endonuclease_7_sf"/>
</dbReference>